<gene>
    <name evidence="2" type="ORF">OSB04_015507</name>
</gene>
<dbReference type="Pfam" id="PF00179">
    <property type="entry name" value="UQ_con"/>
    <property type="match status" value="1"/>
</dbReference>
<name>A0AA38W907_9ASTR</name>
<dbReference type="AlphaFoldDB" id="A0AA38W907"/>
<proteinExistence type="predicted"/>
<sequence length="192" mass="21605">MIQETQRLLSEPAPGISASPSEENMRYFNVMILGPSQSPYEEPKLLSKILFSKHVYMLGVFVETPSAPWGRGGVFKLELFLPEEYPMAAPKTNLSGRFGFLQKYTILTLIRSVIPNNCLRFRILGRICLDILKDKWSPALQIRTVLLSIQALLSAPNPDDPLSENVAKHWKTNEADAVETAKEWTHLYASGT</sequence>
<accession>A0AA38W907</accession>
<dbReference type="InterPro" id="IPR000608">
    <property type="entry name" value="UBC"/>
</dbReference>
<dbReference type="SUPFAM" id="SSF54495">
    <property type="entry name" value="UBC-like"/>
    <property type="match status" value="1"/>
</dbReference>
<dbReference type="SMART" id="SM00212">
    <property type="entry name" value="UBCc"/>
    <property type="match status" value="1"/>
</dbReference>
<organism evidence="2 3">
    <name type="scientific">Centaurea solstitialis</name>
    <name type="common">yellow star-thistle</name>
    <dbReference type="NCBI Taxonomy" id="347529"/>
    <lineage>
        <taxon>Eukaryota</taxon>
        <taxon>Viridiplantae</taxon>
        <taxon>Streptophyta</taxon>
        <taxon>Embryophyta</taxon>
        <taxon>Tracheophyta</taxon>
        <taxon>Spermatophyta</taxon>
        <taxon>Magnoliopsida</taxon>
        <taxon>eudicotyledons</taxon>
        <taxon>Gunneridae</taxon>
        <taxon>Pentapetalae</taxon>
        <taxon>asterids</taxon>
        <taxon>campanulids</taxon>
        <taxon>Asterales</taxon>
        <taxon>Asteraceae</taxon>
        <taxon>Carduoideae</taxon>
        <taxon>Cardueae</taxon>
        <taxon>Centaureinae</taxon>
        <taxon>Centaurea</taxon>
    </lineage>
</organism>
<evidence type="ECO:0000313" key="2">
    <source>
        <dbReference type="EMBL" id="KAJ9551462.1"/>
    </source>
</evidence>
<evidence type="ECO:0000259" key="1">
    <source>
        <dbReference type="PROSITE" id="PS50127"/>
    </source>
</evidence>
<protein>
    <recommendedName>
        <fullName evidence="1">UBC core domain-containing protein</fullName>
    </recommendedName>
</protein>
<dbReference type="Gene3D" id="3.10.110.10">
    <property type="entry name" value="Ubiquitin Conjugating Enzyme"/>
    <property type="match status" value="1"/>
</dbReference>
<feature type="domain" description="UBC core" evidence="1">
    <location>
        <begin position="1"/>
        <end position="190"/>
    </location>
</feature>
<dbReference type="Proteomes" id="UP001172457">
    <property type="component" value="Chromosome 4"/>
</dbReference>
<dbReference type="PANTHER" id="PTHR24068">
    <property type="entry name" value="UBIQUITIN-CONJUGATING ENZYME E2"/>
    <property type="match status" value="1"/>
</dbReference>
<dbReference type="EMBL" id="JARYMX010000004">
    <property type="protein sequence ID" value="KAJ9551462.1"/>
    <property type="molecule type" value="Genomic_DNA"/>
</dbReference>
<evidence type="ECO:0000313" key="3">
    <source>
        <dbReference type="Proteomes" id="UP001172457"/>
    </source>
</evidence>
<dbReference type="InterPro" id="IPR016135">
    <property type="entry name" value="UBQ-conjugating_enzyme/RWD"/>
</dbReference>
<reference evidence="2" key="1">
    <citation type="submission" date="2023-03" db="EMBL/GenBank/DDBJ databases">
        <title>Chromosome-scale reference genome and RAD-based genetic map of yellow starthistle (Centaurea solstitialis) reveal putative structural variation and QTLs associated with invader traits.</title>
        <authorList>
            <person name="Reatini B."/>
            <person name="Cang F.A."/>
            <person name="Jiang Q."/>
            <person name="Mckibben M.T.W."/>
            <person name="Barker M.S."/>
            <person name="Rieseberg L.H."/>
            <person name="Dlugosch K.M."/>
        </authorList>
    </citation>
    <scope>NUCLEOTIDE SEQUENCE</scope>
    <source>
        <strain evidence="2">CAN-66</strain>
        <tissue evidence="2">Leaf</tissue>
    </source>
</reference>
<comment type="caution">
    <text evidence="2">The sequence shown here is derived from an EMBL/GenBank/DDBJ whole genome shotgun (WGS) entry which is preliminary data.</text>
</comment>
<dbReference type="PROSITE" id="PS50127">
    <property type="entry name" value="UBC_2"/>
    <property type="match status" value="1"/>
</dbReference>
<keyword evidence="3" id="KW-1185">Reference proteome</keyword>